<dbReference type="RefSeq" id="WP_088391545.1">
    <property type="nucleotide sequence ID" value="NZ_CP097869.1"/>
</dbReference>
<dbReference type="Gene3D" id="3.30.70.2700">
    <property type="match status" value="1"/>
</dbReference>
<dbReference type="InterPro" id="IPR036188">
    <property type="entry name" value="FAD/NAD-bd_sf"/>
</dbReference>
<reference evidence="3 6" key="2">
    <citation type="submission" date="2024-02" db="EMBL/GenBank/DDBJ databases">
        <title>Comparative Genomic Analysis of Flavobacterium Species Causing Columnaris Disease of Freshwater Fish in Thailand: Insights into Virulence and Resistance Mechanisms.</title>
        <authorList>
            <person name="Nguyen D."/>
            <person name="Chokmangmeepisarn P."/>
            <person name="Khianchaikhan K."/>
            <person name="Morishita M."/>
            <person name="Bunnoy A."/>
            <person name="Rodkhum C."/>
        </authorList>
    </citation>
    <scope>NUCLEOTIDE SEQUENCE [LARGE SCALE GENOMIC DNA]</scope>
    <source>
        <strain evidence="3 6">KCRT2007</strain>
    </source>
</reference>
<accession>A0A246GJR0</accession>
<dbReference type="GO" id="GO:0016491">
    <property type="term" value="F:oxidoreductase activity"/>
    <property type="evidence" value="ECO:0007669"/>
    <property type="project" value="InterPro"/>
</dbReference>
<dbReference type="Proteomes" id="UP001621813">
    <property type="component" value="Unassembled WGS sequence"/>
</dbReference>
<dbReference type="InterPro" id="IPR049516">
    <property type="entry name" value="FAD-depend_C"/>
</dbReference>
<dbReference type="PANTHER" id="PTHR42842:SF3">
    <property type="entry name" value="FAD_NAD(P)-BINDING OXIDOREDUCTASE FAMILY PROTEIN"/>
    <property type="match status" value="1"/>
</dbReference>
<gene>
    <name evidence="4" type="ORF">BWK59_04755</name>
    <name evidence="3" type="ORF">V3Q77_02790</name>
</gene>
<dbReference type="Proteomes" id="UP000197768">
    <property type="component" value="Unassembled WGS sequence"/>
</dbReference>
<evidence type="ECO:0000313" key="4">
    <source>
        <dbReference type="EMBL" id="OWP84537.1"/>
    </source>
</evidence>
<proteinExistence type="predicted"/>
<evidence type="ECO:0000313" key="5">
    <source>
        <dbReference type="Proteomes" id="UP000197768"/>
    </source>
</evidence>
<evidence type="ECO:0000313" key="6">
    <source>
        <dbReference type="Proteomes" id="UP001621813"/>
    </source>
</evidence>
<dbReference type="Pfam" id="PF07992">
    <property type="entry name" value="Pyr_redox_2"/>
    <property type="match status" value="1"/>
</dbReference>
<dbReference type="PRINTS" id="PR00411">
    <property type="entry name" value="PNDRDTASEI"/>
</dbReference>
<dbReference type="InterPro" id="IPR028348">
    <property type="entry name" value="FAD-binding_protein"/>
</dbReference>
<feature type="domain" description="FAD-dependent protein C-terminal" evidence="2">
    <location>
        <begin position="270"/>
        <end position="466"/>
    </location>
</feature>
<evidence type="ECO:0000313" key="3">
    <source>
        <dbReference type="EMBL" id="MFK7048809.1"/>
    </source>
</evidence>
<evidence type="ECO:0000259" key="1">
    <source>
        <dbReference type="Pfam" id="PF07992"/>
    </source>
</evidence>
<dbReference type="PIRSF" id="PIRSF038984">
    <property type="entry name" value="FAD_binding_protein"/>
    <property type="match status" value="1"/>
</dbReference>
<dbReference type="InterPro" id="IPR023753">
    <property type="entry name" value="FAD/NAD-binding_dom"/>
</dbReference>
<sequence>MPKELQIQVSPEVASNEVMLKNHIAKLIQVSIVEIQHIVILKKSIDARQKAIKINLKVILYFQGEKIIEDKMTLPNYQDVKNAPEVIVVGAGPAGLFAALQLIELGVKPILLERGKEVRGRRRDLKAINRDHIVNEDSNYCFGEGGAGTYSDGKLYTRSKKRGDVDRILRLLVAFGASPEILIEAHPHIGTNKLPEIIQDIREKIKEYGGQVLFETRVTDILIKNNEVEGVVTQSGDIIEAKKIILATGHSARDIFELLDRKKVLIEAKPFALGVRAEHPQSLIDSIQYSCDFRGEFLPPAPYSVVKQVNGRGMYSFCMCPGGVVAPCATSPGEVVTNGWSPSKRDQATANSGIVVELKIEDFKPYAKFGALAGMEFQKAIEQKAWELAGKTQKVPAQRMVDFSQKKVSQSIPKTSYVPGTTSVELGTVFPSFLTQIMREGFVQFGKSMKGYFTNEAILHAPESRTSSPVRIPRDNFTLEHLQIKGLYPCGEGAGYAGGIISAAIDGEKCAIKAVESLLC</sequence>
<dbReference type="PRINTS" id="PR00368">
    <property type="entry name" value="FADPNR"/>
</dbReference>
<dbReference type="SUPFAM" id="SSF51905">
    <property type="entry name" value="FAD/NAD(P)-binding domain"/>
    <property type="match status" value="1"/>
</dbReference>
<comment type="caution">
    <text evidence="4">The sequence shown here is derived from an EMBL/GenBank/DDBJ whole genome shotgun (WGS) entry which is preliminary data.</text>
</comment>
<protein>
    <submittedName>
        <fullName evidence="4">FAD-binding protein</fullName>
    </submittedName>
    <submittedName>
        <fullName evidence="3">FAD-dependent oxidoreductase</fullName>
    </submittedName>
</protein>
<reference evidence="4 5" key="1">
    <citation type="journal article" date="2017" name="Infect. Genet. Evol.">
        <title>Comparative genome analysis of fish pathogen Flavobacterium columnare reveals extensive sequence diversity within the species.</title>
        <authorList>
            <person name="Kayansamruaj P."/>
            <person name="Dong H.T."/>
            <person name="Hirono I."/>
            <person name="Kondo H."/>
            <person name="Senapin S."/>
            <person name="Rodkhum C."/>
        </authorList>
    </citation>
    <scope>NUCLEOTIDE SEQUENCE [LARGE SCALE GENOMIC DNA]</scope>
    <source>
        <strain evidence="4 5">1215</strain>
    </source>
</reference>
<dbReference type="EMBL" id="JAZGZR010000004">
    <property type="protein sequence ID" value="MFK7048809.1"/>
    <property type="molecule type" value="Genomic_DNA"/>
</dbReference>
<evidence type="ECO:0000259" key="2">
    <source>
        <dbReference type="Pfam" id="PF21688"/>
    </source>
</evidence>
<dbReference type="Pfam" id="PF21688">
    <property type="entry name" value="FAD-depend_C"/>
    <property type="match status" value="1"/>
</dbReference>
<dbReference type="Gene3D" id="3.50.50.60">
    <property type="entry name" value="FAD/NAD(P)-binding domain"/>
    <property type="match status" value="2"/>
</dbReference>
<keyword evidence="6" id="KW-1185">Reference proteome</keyword>
<feature type="domain" description="FAD/NAD(P)-binding" evidence="1">
    <location>
        <begin position="85"/>
        <end position="254"/>
    </location>
</feature>
<dbReference type="PANTHER" id="PTHR42842">
    <property type="entry name" value="FAD/NAD(P)-BINDING OXIDOREDUCTASE"/>
    <property type="match status" value="1"/>
</dbReference>
<organism evidence="4 5">
    <name type="scientific">Flavobacterium davisii</name>
    <dbReference type="NCBI Taxonomy" id="2906077"/>
    <lineage>
        <taxon>Bacteria</taxon>
        <taxon>Pseudomonadati</taxon>
        <taxon>Bacteroidota</taxon>
        <taxon>Flavobacteriia</taxon>
        <taxon>Flavobacteriales</taxon>
        <taxon>Flavobacteriaceae</taxon>
        <taxon>Flavobacterium</taxon>
    </lineage>
</organism>
<dbReference type="EMBL" id="MTCZ01000029">
    <property type="protein sequence ID" value="OWP84537.1"/>
    <property type="molecule type" value="Genomic_DNA"/>
</dbReference>
<name>A0A246GJR0_9FLAO</name>
<dbReference type="AlphaFoldDB" id="A0A246GJR0"/>